<dbReference type="OrthoDB" id="6431331at2759"/>
<name>A0A8H3IWF4_9LECA</name>
<sequence length="480" mass="55450">MYRIPWPLEIWAVAETLFYLLVYLPNSFFLQRAAFHPPVATRNDRRQLFEKCHQTIDNAELYLSKWFKYAPLSEIKRDNVKDFYCWAFLNKGSYGLLEDEELEEYVDRFEVLLGRRLDPGRGSAVPLRLTIDNVSMLHRPLLWYLCVFVVDSITFISMLCHSFQFYRLEFKHLWMVFPLRPLALLGLHKSPGKTLSYWYRPHTSETAIPLLFIHGIGIGLYPYVKFLAQINRMDPTLLDQRFGTPAASMDFKGHVGIIAIEIMPISFRITHAMPSQDELVGEILAILKHHGWEKVILASHSYGSVISTGLLRNETTSRMLGPVVLIDPVSILLHRPDVAYNFTCRKPKRANEHQLHYFASTDMGVAHTLARHFFWNECILWKKDLDNKQVTVVLSGRDLIVDTEAVGRYLMSEGDSLSTEWKNRPWEGEGLDLIWFDRLDHAQAFDAKRSYAALTRVIMEYSLKGAQLPRDNSLVTGPGL</sequence>
<dbReference type="PANTHER" id="PTHR37471">
    <property type="entry name" value="UNNAMED PRODUCT"/>
    <property type="match status" value="1"/>
</dbReference>
<keyword evidence="1" id="KW-0472">Membrane</keyword>
<keyword evidence="3" id="KW-1185">Reference proteome</keyword>
<organism evidence="2 3">
    <name type="scientific">Heterodermia speciosa</name>
    <dbReference type="NCBI Taxonomy" id="116794"/>
    <lineage>
        <taxon>Eukaryota</taxon>
        <taxon>Fungi</taxon>
        <taxon>Dikarya</taxon>
        <taxon>Ascomycota</taxon>
        <taxon>Pezizomycotina</taxon>
        <taxon>Lecanoromycetes</taxon>
        <taxon>OSLEUM clade</taxon>
        <taxon>Lecanoromycetidae</taxon>
        <taxon>Caliciales</taxon>
        <taxon>Physciaceae</taxon>
        <taxon>Heterodermia</taxon>
    </lineage>
</organism>
<feature type="transmembrane region" description="Helical" evidence="1">
    <location>
        <begin position="141"/>
        <end position="166"/>
    </location>
</feature>
<dbReference type="Proteomes" id="UP000664521">
    <property type="component" value="Unassembled WGS sequence"/>
</dbReference>
<dbReference type="AlphaFoldDB" id="A0A8H3IWF4"/>
<comment type="caution">
    <text evidence="2">The sequence shown here is derived from an EMBL/GenBank/DDBJ whole genome shotgun (WGS) entry which is preliminary data.</text>
</comment>
<proteinExistence type="predicted"/>
<dbReference type="PANTHER" id="PTHR37471:SF1">
    <property type="entry name" value="AB HYDROLASE-1 DOMAIN-CONTAINING PROTEIN"/>
    <property type="match status" value="1"/>
</dbReference>
<dbReference type="SUPFAM" id="SSF53474">
    <property type="entry name" value="alpha/beta-Hydrolases"/>
    <property type="match status" value="1"/>
</dbReference>
<reference evidence="2" key="1">
    <citation type="submission" date="2021-03" db="EMBL/GenBank/DDBJ databases">
        <authorList>
            <person name="Tagirdzhanova G."/>
        </authorList>
    </citation>
    <scope>NUCLEOTIDE SEQUENCE</scope>
</reference>
<dbReference type="EMBL" id="CAJPDS010000052">
    <property type="protein sequence ID" value="CAF9929634.1"/>
    <property type="molecule type" value="Genomic_DNA"/>
</dbReference>
<evidence type="ECO:0000313" key="2">
    <source>
        <dbReference type="EMBL" id="CAF9929634.1"/>
    </source>
</evidence>
<protein>
    <recommendedName>
        <fullName evidence="4">AB hydrolase-1 domain-containing protein</fullName>
    </recommendedName>
</protein>
<dbReference type="Gene3D" id="3.40.50.1820">
    <property type="entry name" value="alpha/beta hydrolase"/>
    <property type="match status" value="1"/>
</dbReference>
<evidence type="ECO:0000313" key="3">
    <source>
        <dbReference type="Proteomes" id="UP000664521"/>
    </source>
</evidence>
<evidence type="ECO:0000256" key="1">
    <source>
        <dbReference type="SAM" id="Phobius"/>
    </source>
</evidence>
<accession>A0A8H3IWF4</accession>
<feature type="transmembrane region" description="Helical" evidence="1">
    <location>
        <begin position="6"/>
        <end position="24"/>
    </location>
</feature>
<keyword evidence="1" id="KW-0812">Transmembrane</keyword>
<gene>
    <name evidence="2" type="ORF">HETSPECPRED_007425</name>
</gene>
<evidence type="ECO:0008006" key="4">
    <source>
        <dbReference type="Google" id="ProtNLM"/>
    </source>
</evidence>
<keyword evidence="1" id="KW-1133">Transmembrane helix</keyword>
<dbReference type="InterPro" id="IPR029058">
    <property type="entry name" value="AB_hydrolase_fold"/>
</dbReference>